<dbReference type="EMBL" id="BNJF01000002">
    <property type="protein sequence ID" value="GHO47008.1"/>
    <property type="molecule type" value="Genomic_DNA"/>
</dbReference>
<proteinExistence type="predicted"/>
<evidence type="ECO:0000313" key="3">
    <source>
        <dbReference type="Proteomes" id="UP000612362"/>
    </source>
</evidence>
<dbReference type="AlphaFoldDB" id="A0A8J3MUW2"/>
<keyword evidence="1" id="KW-0472">Membrane</keyword>
<dbReference type="Proteomes" id="UP000612362">
    <property type="component" value="Unassembled WGS sequence"/>
</dbReference>
<gene>
    <name evidence="2" type="ORF">KSX_51710</name>
</gene>
<name>A0A8J3MUW2_9CHLR</name>
<dbReference type="Pfam" id="PF06961">
    <property type="entry name" value="DUF1294"/>
    <property type="match status" value="1"/>
</dbReference>
<keyword evidence="1" id="KW-0812">Transmembrane</keyword>
<evidence type="ECO:0000313" key="2">
    <source>
        <dbReference type="EMBL" id="GHO47008.1"/>
    </source>
</evidence>
<dbReference type="GO" id="GO:0003676">
    <property type="term" value="F:nucleic acid binding"/>
    <property type="evidence" value="ECO:0007669"/>
    <property type="project" value="InterPro"/>
</dbReference>
<accession>A0A8J3MUW2</accession>
<dbReference type="InterPro" id="IPR012156">
    <property type="entry name" value="Cold_shock_CspA"/>
</dbReference>
<organism evidence="2 3">
    <name type="scientific">Ktedonospora formicarum</name>
    <dbReference type="NCBI Taxonomy" id="2778364"/>
    <lineage>
        <taxon>Bacteria</taxon>
        <taxon>Bacillati</taxon>
        <taxon>Chloroflexota</taxon>
        <taxon>Ktedonobacteria</taxon>
        <taxon>Ktedonobacterales</taxon>
        <taxon>Ktedonobacteraceae</taxon>
        <taxon>Ktedonospora</taxon>
    </lineage>
</organism>
<feature type="transmembrane region" description="Helical" evidence="1">
    <location>
        <begin position="69"/>
        <end position="89"/>
    </location>
</feature>
<dbReference type="PIRSF" id="PIRSF002599">
    <property type="entry name" value="Cold_shock_A"/>
    <property type="match status" value="1"/>
</dbReference>
<keyword evidence="1" id="KW-1133">Transmembrane helix</keyword>
<comment type="caution">
    <text evidence="2">The sequence shown here is derived from an EMBL/GenBank/DDBJ whole genome shotgun (WGS) entry which is preliminary data.</text>
</comment>
<dbReference type="InterPro" id="IPR010718">
    <property type="entry name" value="DUF1294"/>
</dbReference>
<sequence>MKLIIVYFIVLNIVTFVVYGLDKHAAKNRWQRVPENVLLLLAFAGGTPAAYFARNYFRHKTIKRPFINRLRLILIVQICLLVLYILFAFRGQA</sequence>
<protein>
    <recommendedName>
        <fullName evidence="4">DUF1294 domain-containing protein</fullName>
    </recommendedName>
</protein>
<feature type="transmembrane region" description="Helical" evidence="1">
    <location>
        <begin position="5"/>
        <end position="21"/>
    </location>
</feature>
<keyword evidence="3" id="KW-1185">Reference proteome</keyword>
<evidence type="ECO:0008006" key="4">
    <source>
        <dbReference type="Google" id="ProtNLM"/>
    </source>
</evidence>
<reference evidence="2" key="1">
    <citation type="submission" date="2020-10" db="EMBL/GenBank/DDBJ databases">
        <title>Taxonomic study of unclassified bacteria belonging to the class Ktedonobacteria.</title>
        <authorList>
            <person name="Yabe S."/>
            <person name="Wang C.M."/>
            <person name="Zheng Y."/>
            <person name="Sakai Y."/>
            <person name="Cavaletti L."/>
            <person name="Monciardini P."/>
            <person name="Donadio S."/>
        </authorList>
    </citation>
    <scope>NUCLEOTIDE SEQUENCE</scope>
    <source>
        <strain evidence="2">SOSP1-1</strain>
    </source>
</reference>
<evidence type="ECO:0000256" key="1">
    <source>
        <dbReference type="SAM" id="Phobius"/>
    </source>
</evidence>
<feature type="transmembrane region" description="Helical" evidence="1">
    <location>
        <begin position="37"/>
        <end position="57"/>
    </location>
</feature>